<keyword evidence="6" id="KW-1185">Reference proteome</keyword>
<evidence type="ECO:0000313" key="5">
    <source>
        <dbReference type="EMBL" id="CAE7231524.1"/>
    </source>
</evidence>
<dbReference type="InterPro" id="IPR029044">
    <property type="entry name" value="Nucleotide-diphossugar_trans"/>
</dbReference>
<feature type="compositionally biased region" description="Basic and acidic residues" evidence="4">
    <location>
        <begin position="771"/>
        <end position="788"/>
    </location>
</feature>
<dbReference type="Gene3D" id="3.90.550.10">
    <property type="entry name" value="Spore Coat Polysaccharide Biosynthesis Protein SpsA, Chain A"/>
    <property type="match status" value="1"/>
</dbReference>
<dbReference type="OrthoDB" id="418980at2759"/>
<dbReference type="PANTHER" id="PTHR31306:SF4">
    <property type="entry name" value="ALPHA-1,2-GALACTOSYLTRANSFERASE"/>
    <property type="match status" value="1"/>
</dbReference>
<dbReference type="Proteomes" id="UP000604046">
    <property type="component" value="Unassembled WGS sequence"/>
</dbReference>
<evidence type="ECO:0000256" key="3">
    <source>
        <dbReference type="ARBA" id="ARBA00022679"/>
    </source>
</evidence>
<evidence type="ECO:0000256" key="1">
    <source>
        <dbReference type="ARBA" id="ARBA00005664"/>
    </source>
</evidence>
<dbReference type="Pfam" id="PF05637">
    <property type="entry name" value="Glyco_transf_34"/>
    <property type="match status" value="1"/>
</dbReference>
<proteinExistence type="inferred from homology"/>
<reference evidence="5" key="1">
    <citation type="submission" date="2021-02" db="EMBL/GenBank/DDBJ databases">
        <authorList>
            <person name="Dougan E. K."/>
            <person name="Rhodes N."/>
            <person name="Thang M."/>
            <person name="Chan C."/>
        </authorList>
    </citation>
    <scope>NUCLEOTIDE SEQUENCE</scope>
</reference>
<evidence type="ECO:0000256" key="4">
    <source>
        <dbReference type="SAM" id="MobiDB-lite"/>
    </source>
</evidence>
<dbReference type="GO" id="GO:0000139">
    <property type="term" value="C:Golgi membrane"/>
    <property type="evidence" value="ECO:0007669"/>
    <property type="project" value="TreeGrafter"/>
</dbReference>
<feature type="region of interest" description="Disordered" evidence="4">
    <location>
        <begin position="770"/>
        <end position="798"/>
    </location>
</feature>
<comment type="caution">
    <text evidence="5">The sequence shown here is derived from an EMBL/GenBank/DDBJ whole genome shotgun (WGS) entry which is preliminary data.</text>
</comment>
<protein>
    <submittedName>
        <fullName evidence="5">Phr protein</fullName>
    </submittedName>
</protein>
<keyword evidence="2" id="KW-0328">Glycosyltransferase</keyword>
<dbReference type="GO" id="GO:0016757">
    <property type="term" value="F:glycosyltransferase activity"/>
    <property type="evidence" value="ECO:0007669"/>
    <property type="project" value="UniProtKB-KW"/>
</dbReference>
<organism evidence="5 6">
    <name type="scientific">Symbiodinium natans</name>
    <dbReference type="NCBI Taxonomy" id="878477"/>
    <lineage>
        <taxon>Eukaryota</taxon>
        <taxon>Sar</taxon>
        <taxon>Alveolata</taxon>
        <taxon>Dinophyceae</taxon>
        <taxon>Suessiales</taxon>
        <taxon>Symbiodiniaceae</taxon>
        <taxon>Symbiodinium</taxon>
    </lineage>
</organism>
<evidence type="ECO:0000313" key="6">
    <source>
        <dbReference type="Proteomes" id="UP000604046"/>
    </source>
</evidence>
<keyword evidence="3" id="KW-0808">Transferase</keyword>
<accession>A0A812KKQ3</accession>
<dbReference type="PANTHER" id="PTHR31306">
    <property type="entry name" value="ALPHA-1,6-MANNOSYLTRANSFERASE MNN11-RELATED"/>
    <property type="match status" value="1"/>
</dbReference>
<dbReference type="InterPro" id="IPR008630">
    <property type="entry name" value="Glyco_trans_34"/>
</dbReference>
<sequence>MQAARAPRNSTGTPRSRLKPWEVYRFYTCAHHKAGVDLNLFLELNVFSALGLDMSKDFGVWAHFCPPGPPDFCYNPEAKVRIAMDICSWETVQLEREAASPQRVLVAGTVRDPLDMVASAYCYHHAWNEWNNPTFEKPPLKVEFMDVHEGVDFMAKNMLEAVANMTSIHSQPHSDTYRIAYEAITRSSQDFDEEVTKLIDFWSQGLLTQRERDLALEAARTTDLHRHPDHQPANHTNDEECMAQARAATHTLQPEILAQYHEFQRRLGYEAPWALLSSCVQNAQPFGVLSLVLQCNVGVIAGYHLLARRYVAEGDDWKAYRLLQLALIYVFTLRNALKVPEEAARDWATRTDRIVGEIRILKDRLSSEQHRRYTKLPEANATLRISGLRIAIVSICAYPPGHPLILRNITPENRKAYGNHHGYEVFVHYEHPMPDKGVHIQHSKLQLVADYLRTGLYDWVAWFDCDSIIMNLNRTLDSVIHRYARRALRLAQKPTRSKTAKRPSEGREGPDEQQVTVDQSTYDGTFHAEEEPFEDEVLESFIGHVGSCNSDQGCILSKRIRVNPRTKYVATLRVAQIDMEQNSEKLSFIVLGGQSLGECNPRPESDFDCRLHSCFTDVEVPQAAVATGVVTLEAQAVRTHNDAWTFLEIATAAASTASVIQRRSLHMRVETDHTARFYYGAQAHAGTEGNEKADALANAGRTQGRNGGSNMVPPDTPPQDHTPTMSADTMVHAMKQAAADHFPYKERRAHTPWIKDHTLQLLAQARAAQAEGHEDWKTQRNKAKRAEGIESTGFMTNF</sequence>
<dbReference type="AlphaFoldDB" id="A0A812KKQ3"/>
<name>A0A812KKQ3_9DINO</name>
<dbReference type="EMBL" id="CAJNDS010000746">
    <property type="protein sequence ID" value="CAE7231524.1"/>
    <property type="molecule type" value="Genomic_DNA"/>
</dbReference>
<gene>
    <name evidence="5" type="primary">phr</name>
    <name evidence="5" type="ORF">SNAT2548_LOCUS9494</name>
</gene>
<feature type="region of interest" description="Disordered" evidence="4">
    <location>
        <begin position="700"/>
        <end position="723"/>
    </location>
</feature>
<evidence type="ECO:0000256" key="2">
    <source>
        <dbReference type="ARBA" id="ARBA00022676"/>
    </source>
</evidence>
<feature type="region of interest" description="Disordered" evidence="4">
    <location>
        <begin position="492"/>
        <end position="517"/>
    </location>
</feature>
<dbReference type="GO" id="GO:0006487">
    <property type="term" value="P:protein N-linked glycosylation"/>
    <property type="evidence" value="ECO:0007669"/>
    <property type="project" value="TreeGrafter"/>
</dbReference>
<comment type="similarity">
    <text evidence="1">Belongs to the glycosyltransferase 34 family.</text>
</comment>